<reference evidence="2" key="1">
    <citation type="journal article" date="2013" name="New Phytol.">
        <title>Comparative genomic and transcriptomic analyses reveal the hemibiotrophic stage shift of Colletotrichum fungi.</title>
        <authorList>
            <person name="Gan P."/>
            <person name="Ikeda K."/>
            <person name="Irieda H."/>
            <person name="Narusaka M."/>
            <person name="O'Connell R.J."/>
            <person name="Narusaka Y."/>
            <person name="Takano Y."/>
            <person name="Kubo Y."/>
            <person name="Shirasu K."/>
        </authorList>
    </citation>
    <scope>NUCLEOTIDE SEQUENCE [LARGE SCALE GENOMIC DNA]</scope>
    <source>
        <strain evidence="2">104-T / ATCC 96160 / CBS 514.97 / LARS 414 / MAFF 240422</strain>
    </source>
</reference>
<organism evidence="1 2">
    <name type="scientific">Colletotrichum orbiculare (strain 104-T / ATCC 96160 / CBS 514.97 / LARS 414 / MAFF 240422)</name>
    <name type="common">Cucumber anthracnose fungus</name>
    <name type="synonym">Colletotrichum lagenarium</name>
    <dbReference type="NCBI Taxonomy" id="1213857"/>
    <lineage>
        <taxon>Eukaryota</taxon>
        <taxon>Fungi</taxon>
        <taxon>Dikarya</taxon>
        <taxon>Ascomycota</taxon>
        <taxon>Pezizomycotina</taxon>
        <taxon>Sordariomycetes</taxon>
        <taxon>Hypocreomycetidae</taxon>
        <taxon>Glomerellales</taxon>
        <taxon>Glomerellaceae</taxon>
        <taxon>Colletotrichum</taxon>
        <taxon>Colletotrichum orbiculare species complex</taxon>
    </lineage>
</organism>
<sequence>MNLQHCHHCTTSGIFELSINWAIEKFVFGATLRIRTAEKLGSEINRALPCEESLSSHVQFAPVTRDSSLLSQMRALSTHVLNVQASGLQHTVLRISFDASGFEANEMGPSLASRGVEETTSLIGCHGACSLAVYGCTVKLSIFNPDYVMGTIGQTASSSHNIG</sequence>
<dbReference type="EMBL" id="AMCV02000038">
    <property type="protein sequence ID" value="TDZ15796.1"/>
    <property type="molecule type" value="Genomic_DNA"/>
</dbReference>
<keyword evidence="2" id="KW-1185">Reference proteome</keyword>
<protein>
    <submittedName>
        <fullName evidence="1">Uncharacterized protein</fullName>
    </submittedName>
</protein>
<comment type="caution">
    <text evidence="1">The sequence shown here is derived from an EMBL/GenBank/DDBJ whole genome shotgun (WGS) entry which is preliminary data.</text>
</comment>
<accession>A0A484FE53</accession>
<gene>
    <name evidence="1" type="ORF">Cob_v011299</name>
</gene>
<evidence type="ECO:0000313" key="1">
    <source>
        <dbReference type="EMBL" id="TDZ15796.1"/>
    </source>
</evidence>
<dbReference type="Proteomes" id="UP000014480">
    <property type="component" value="Unassembled WGS sequence"/>
</dbReference>
<reference evidence="2" key="2">
    <citation type="journal article" date="2019" name="Mol. Plant Microbe Interact.">
        <title>Genome sequence resources for four phytopathogenic fungi from the Colletotrichum orbiculare species complex.</title>
        <authorList>
            <person name="Gan P."/>
            <person name="Tsushima A."/>
            <person name="Narusaka M."/>
            <person name="Narusaka Y."/>
            <person name="Takano Y."/>
            <person name="Kubo Y."/>
            <person name="Shirasu K."/>
        </authorList>
    </citation>
    <scope>GENOME REANNOTATION</scope>
    <source>
        <strain evidence="2">104-T / ATCC 96160 / CBS 514.97 / LARS 414 / MAFF 240422</strain>
    </source>
</reference>
<proteinExistence type="predicted"/>
<evidence type="ECO:0000313" key="2">
    <source>
        <dbReference type="Proteomes" id="UP000014480"/>
    </source>
</evidence>
<dbReference type="AlphaFoldDB" id="A0A484FE53"/>
<name>A0A484FE53_COLOR</name>